<feature type="binding site" evidence="15">
    <location>
        <position position="155"/>
    </location>
    <ligand>
        <name>DNA</name>
        <dbReference type="ChEBI" id="CHEBI:16991"/>
    </ligand>
</feature>
<dbReference type="GO" id="GO:0003690">
    <property type="term" value="F:double-stranded DNA binding"/>
    <property type="evidence" value="ECO:0007669"/>
    <property type="project" value="UniProtKB-ARBA"/>
</dbReference>
<evidence type="ECO:0000256" key="5">
    <source>
        <dbReference type="ARBA" id="ARBA00022763"/>
    </source>
</evidence>
<dbReference type="SUPFAM" id="SSF46946">
    <property type="entry name" value="S13-like H2TH domain"/>
    <property type="match status" value="1"/>
</dbReference>
<feature type="active site" description="Proton donor" evidence="15">
    <location>
        <position position="3"/>
    </location>
</feature>
<evidence type="ECO:0000256" key="7">
    <source>
        <dbReference type="ARBA" id="ARBA00022801"/>
    </source>
</evidence>
<dbReference type="GO" id="GO:0003684">
    <property type="term" value="F:damaged DNA binding"/>
    <property type="evidence" value="ECO:0007669"/>
    <property type="project" value="InterPro"/>
</dbReference>
<dbReference type="PANTHER" id="PTHR22993">
    <property type="entry name" value="FORMAMIDOPYRIMIDINE-DNA GLYCOSYLASE"/>
    <property type="match status" value="1"/>
</dbReference>
<dbReference type="Pfam" id="PF06831">
    <property type="entry name" value="H2TH"/>
    <property type="match status" value="1"/>
</dbReference>
<dbReference type="RefSeq" id="WP_062285277.1">
    <property type="nucleotide sequence ID" value="NZ_LTBC01000013.1"/>
</dbReference>
<gene>
    <name evidence="15 18" type="primary">mutM</name>
    <name evidence="15" type="synonym">fpg</name>
    <name evidence="18" type="ORF">MOMUL_24980</name>
</gene>
<evidence type="ECO:0000256" key="1">
    <source>
        <dbReference type="ARBA" id="ARBA00001668"/>
    </source>
</evidence>
<feature type="binding site" evidence="15">
    <location>
        <position position="112"/>
    </location>
    <ligand>
        <name>DNA</name>
        <dbReference type="ChEBI" id="CHEBI:16991"/>
    </ligand>
</feature>
<dbReference type="PANTHER" id="PTHR22993:SF9">
    <property type="entry name" value="FORMAMIDOPYRIMIDINE-DNA GLYCOSYLASE"/>
    <property type="match status" value="1"/>
</dbReference>
<protein>
    <recommendedName>
        <fullName evidence="15">Formamidopyrimidine-DNA glycosylase</fullName>
        <shortName evidence="15">Fapy-DNA glycosylase</shortName>
        <ecNumber evidence="15">3.2.2.23</ecNumber>
    </recommendedName>
    <alternativeName>
        <fullName evidence="15">DNA-(apurinic or apyrimidinic site) lyase MutM</fullName>
        <shortName evidence="15">AP lyase MutM</shortName>
        <ecNumber evidence="15">4.2.99.18</ecNumber>
    </alternativeName>
</protein>
<dbReference type="NCBIfam" id="TIGR00577">
    <property type="entry name" value="fpg"/>
    <property type="match status" value="1"/>
</dbReference>
<dbReference type="SMART" id="SM01232">
    <property type="entry name" value="H2TH"/>
    <property type="match status" value="1"/>
</dbReference>
<keyword evidence="6 15" id="KW-0863">Zinc-finger</keyword>
<dbReference type="GO" id="GO:0008270">
    <property type="term" value="F:zinc ion binding"/>
    <property type="evidence" value="ECO:0007669"/>
    <property type="project" value="UniProtKB-UniRule"/>
</dbReference>
<evidence type="ECO:0000256" key="3">
    <source>
        <dbReference type="ARBA" id="ARBA00011245"/>
    </source>
</evidence>
<dbReference type="InterPro" id="IPR010663">
    <property type="entry name" value="Znf_FPG/IleRS"/>
</dbReference>
<evidence type="ECO:0000259" key="16">
    <source>
        <dbReference type="PROSITE" id="PS51066"/>
    </source>
</evidence>
<comment type="function">
    <text evidence="15">Involved in base excision repair of DNA damaged by oxidation or by mutagenic agents. Acts as DNA glycosylase that recognizes and removes damaged bases. Has a preference for oxidized purines, such as 7,8-dihydro-8-oxoguanine (8-oxoG). Has AP (apurinic/apyrimidinic) lyase activity and introduces nicks in the DNA strand. Cleaves the DNA backbone by beta-delta elimination to generate a single-strand break at the site of the removed base with both 3'- and 5'-phosphates.</text>
</comment>
<dbReference type="SUPFAM" id="SSF81624">
    <property type="entry name" value="N-terminal domain of MutM-like DNA repair proteins"/>
    <property type="match status" value="1"/>
</dbReference>
<comment type="caution">
    <text evidence="18">The sequence shown here is derived from an EMBL/GenBank/DDBJ whole genome shotgun (WGS) entry which is preliminary data.</text>
</comment>
<dbReference type="EC" id="3.2.2.23" evidence="15"/>
<dbReference type="InterPro" id="IPR035937">
    <property type="entry name" value="FPG_N"/>
</dbReference>
<feature type="active site" description="Proton donor; for delta-elimination activity" evidence="15">
    <location>
        <position position="264"/>
    </location>
</feature>
<name>A0A151AUI2_9FIRM</name>
<evidence type="ECO:0000256" key="13">
    <source>
        <dbReference type="ARBA" id="ARBA00023295"/>
    </source>
</evidence>
<dbReference type="Proteomes" id="UP000075670">
    <property type="component" value="Unassembled WGS sequence"/>
</dbReference>
<dbReference type="GO" id="GO:0034039">
    <property type="term" value="F:8-oxo-7,8-dihydroguanine DNA N-glycosylase activity"/>
    <property type="evidence" value="ECO:0007669"/>
    <property type="project" value="TreeGrafter"/>
</dbReference>
<feature type="active site" description="Proton donor; for beta-elimination activity" evidence="15">
    <location>
        <position position="59"/>
    </location>
</feature>
<comment type="catalytic activity">
    <reaction evidence="14 15">
        <text>2'-deoxyribonucleotide-(2'-deoxyribose 5'-phosphate)-2'-deoxyribonucleotide-DNA = a 3'-end 2'-deoxyribonucleotide-(2,3-dehydro-2,3-deoxyribose 5'-phosphate)-DNA + a 5'-end 5'-phospho-2'-deoxyribonucleoside-DNA + H(+)</text>
        <dbReference type="Rhea" id="RHEA:66592"/>
        <dbReference type="Rhea" id="RHEA-COMP:13180"/>
        <dbReference type="Rhea" id="RHEA-COMP:16897"/>
        <dbReference type="Rhea" id="RHEA-COMP:17067"/>
        <dbReference type="ChEBI" id="CHEBI:15378"/>
        <dbReference type="ChEBI" id="CHEBI:136412"/>
        <dbReference type="ChEBI" id="CHEBI:157695"/>
        <dbReference type="ChEBI" id="CHEBI:167181"/>
        <dbReference type="EC" id="4.2.99.18"/>
    </reaction>
</comment>
<keyword evidence="8 15" id="KW-0862">Zinc</keyword>
<keyword evidence="5 15" id="KW-0227">DNA damage</keyword>
<dbReference type="InterPro" id="IPR020629">
    <property type="entry name" value="FPG_Glyclase"/>
</dbReference>
<feature type="binding site" evidence="15">
    <location>
        <position position="93"/>
    </location>
    <ligand>
        <name>DNA</name>
        <dbReference type="ChEBI" id="CHEBI:16991"/>
    </ligand>
</feature>
<evidence type="ECO:0000256" key="14">
    <source>
        <dbReference type="ARBA" id="ARBA00044632"/>
    </source>
</evidence>
<dbReference type="AlphaFoldDB" id="A0A151AUI2"/>
<evidence type="ECO:0000256" key="2">
    <source>
        <dbReference type="ARBA" id="ARBA00009409"/>
    </source>
</evidence>
<evidence type="ECO:0000256" key="8">
    <source>
        <dbReference type="ARBA" id="ARBA00022833"/>
    </source>
</evidence>
<keyword evidence="19" id="KW-1185">Reference proteome</keyword>
<dbReference type="EMBL" id="LTBC01000013">
    <property type="protein sequence ID" value="KYH31261.1"/>
    <property type="molecule type" value="Genomic_DNA"/>
</dbReference>
<organism evidence="18 19">
    <name type="scientific">Moorella mulderi DSM 14980</name>
    <dbReference type="NCBI Taxonomy" id="1122241"/>
    <lineage>
        <taxon>Bacteria</taxon>
        <taxon>Bacillati</taxon>
        <taxon>Bacillota</taxon>
        <taxon>Clostridia</taxon>
        <taxon>Neomoorellales</taxon>
        <taxon>Neomoorellaceae</taxon>
        <taxon>Neomoorella</taxon>
    </lineage>
</organism>
<dbReference type="FunFam" id="1.10.8.50:FF:000003">
    <property type="entry name" value="Formamidopyrimidine-DNA glycosylase"/>
    <property type="match status" value="1"/>
</dbReference>
<dbReference type="InterPro" id="IPR015887">
    <property type="entry name" value="DNA_glyclase_Znf_dom_DNA_BS"/>
</dbReference>
<keyword evidence="4 15" id="KW-0479">Metal-binding</keyword>
<evidence type="ECO:0000256" key="10">
    <source>
        <dbReference type="ARBA" id="ARBA00023204"/>
    </source>
</evidence>
<dbReference type="InterPro" id="IPR015886">
    <property type="entry name" value="H2TH_FPG"/>
</dbReference>
<dbReference type="GO" id="GO:0006284">
    <property type="term" value="P:base-excision repair"/>
    <property type="evidence" value="ECO:0007669"/>
    <property type="project" value="InterPro"/>
</dbReference>
<evidence type="ECO:0000256" key="6">
    <source>
        <dbReference type="ARBA" id="ARBA00022771"/>
    </source>
</evidence>
<dbReference type="Gene3D" id="3.20.190.10">
    <property type="entry name" value="MutM-like, N-terminal"/>
    <property type="match status" value="1"/>
</dbReference>
<keyword evidence="13 15" id="KW-0326">Glycosidase</keyword>
<reference evidence="18 19" key="1">
    <citation type="submission" date="2016-02" db="EMBL/GenBank/DDBJ databases">
        <title>Genome sequence of Moorella mulderi DSM 14980.</title>
        <authorList>
            <person name="Poehlein A."/>
            <person name="Daniel R."/>
        </authorList>
    </citation>
    <scope>NUCLEOTIDE SEQUENCE [LARGE SCALE GENOMIC DNA]</scope>
    <source>
        <strain evidence="18 19">DSM 14980</strain>
    </source>
</reference>
<dbReference type="Pfam" id="PF06827">
    <property type="entry name" value="zf-FPG_IleRS"/>
    <property type="match status" value="1"/>
</dbReference>
<evidence type="ECO:0000256" key="4">
    <source>
        <dbReference type="ARBA" id="ARBA00022723"/>
    </source>
</evidence>
<feature type="domain" description="Formamidopyrimidine-DNA glycosylase catalytic" evidence="17">
    <location>
        <begin position="2"/>
        <end position="115"/>
    </location>
</feature>
<dbReference type="InterPro" id="IPR012319">
    <property type="entry name" value="FPG_cat"/>
</dbReference>
<feature type="active site" description="Schiff-base intermediate with DNA" evidence="15">
    <location>
        <position position="2"/>
    </location>
</feature>
<dbReference type="PROSITE" id="PS01242">
    <property type="entry name" value="ZF_FPG_1"/>
    <property type="match status" value="1"/>
</dbReference>
<dbReference type="EC" id="4.2.99.18" evidence="15"/>
<keyword evidence="12 15" id="KW-0511">Multifunctional enzyme</keyword>
<dbReference type="Gene3D" id="1.10.8.50">
    <property type="match status" value="1"/>
</dbReference>
<accession>A0A151AUI2</accession>
<dbReference type="PATRIC" id="fig|1122241.3.peg.2655"/>
<keyword evidence="9 15" id="KW-0238">DNA-binding</keyword>
<dbReference type="NCBIfam" id="NF002211">
    <property type="entry name" value="PRK01103.1"/>
    <property type="match status" value="1"/>
</dbReference>
<feature type="domain" description="FPG-type" evidence="16">
    <location>
        <begin position="240"/>
        <end position="274"/>
    </location>
</feature>
<dbReference type="Pfam" id="PF01149">
    <property type="entry name" value="Fapy_DNA_glyco"/>
    <property type="match status" value="1"/>
</dbReference>
<evidence type="ECO:0000256" key="9">
    <source>
        <dbReference type="ARBA" id="ARBA00023125"/>
    </source>
</evidence>
<proteinExistence type="inferred from homology"/>
<dbReference type="GO" id="GO:0140078">
    <property type="term" value="F:class I DNA-(apurinic or apyrimidinic site) endonuclease activity"/>
    <property type="evidence" value="ECO:0007669"/>
    <property type="project" value="UniProtKB-EC"/>
</dbReference>
<dbReference type="PROSITE" id="PS51068">
    <property type="entry name" value="FPG_CAT"/>
    <property type="match status" value="1"/>
</dbReference>
<evidence type="ECO:0000256" key="12">
    <source>
        <dbReference type="ARBA" id="ARBA00023268"/>
    </source>
</evidence>
<dbReference type="OrthoDB" id="9800855at2"/>
<sequence length="274" mass="29997">MPELPEVETIKRTLIPHLQGQTIAGVEVYHPGVIAVPDAATFSHLLAGKRITRLDRRGKYLLFHLAAGYCLVAHLRMTGRLILTAATDPLLPHTHVVFHLAGGTTLRWLDTRRFGRLYLGQEDEVTVTAGLKELGPEPLDPAFDVATLAAICAGRRRPVKQVLLDQHLLAGIGNIYADEMLFLAGLHPLRPAASLTGDELVRLHLAMQAALEQGIANSGTSFRDYVDGRGQQGKNQDYLQVYGRAGQPCRRCGRTLERVKISGRSTVFCPGCQV</sequence>
<keyword evidence="10 15" id="KW-0234">DNA repair</keyword>
<dbReference type="SMART" id="SM00898">
    <property type="entry name" value="Fapy_DNA_glyco"/>
    <property type="match status" value="1"/>
</dbReference>
<comment type="similarity">
    <text evidence="2 15">Belongs to the FPG family.</text>
</comment>
<dbReference type="PROSITE" id="PS51066">
    <property type="entry name" value="ZF_FPG_2"/>
    <property type="match status" value="1"/>
</dbReference>
<comment type="subunit">
    <text evidence="3 15">Monomer.</text>
</comment>
<evidence type="ECO:0000313" key="18">
    <source>
        <dbReference type="EMBL" id="KYH31261.1"/>
    </source>
</evidence>
<evidence type="ECO:0000256" key="15">
    <source>
        <dbReference type="HAMAP-Rule" id="MF_00103"/>
    </source>
</evidence>
<evidence type="ECO:0000256" key="11">
    <source>
        <dbReference type="ARBA" id="ARBA00023239"/>
    </source>
</evidence>
<keyword evidence="7 15" id="KW-0378">Hydrolase</keyword>
<comment type="catalytic activity">
    <reaction evidence="1 15">
        <text>Hydrolysis of DNA containing ring-opened 7-methylguanine residues, releasing 2,6-diamino-4-hydroxy-5-(N-methyl)formamidopyrimidine.</text>
        <dbReference type="EC" id="3.2.2.23"/>
    </reaction>
</comment>
<dbReference type="InterPro" id="IPR000214">
    <property type="entry name" value="Znf_DNA_glyclase/AP_lyase"/>
</dbReference>
<evidence type="ECO:0000313" key="19">
    <source>
        <dbReference type="Proteomes" id="UP000075670"/>
    </source>
</evidence>
<dbReference type="InterPro" id="IPR010979">
    <property type="entry name" value="Ribosomal_uS13-like_H2TH"/>
</dbReference>
<evidence type="ECO:0000259" key="17">
    <source>
        <dbReference type="PROSITE" id="PS51068"/>
    </source>
</evidence>
<keyword evidence="11 15" id="KW-0456">Lyase</keyword>
<dbReference type="SUPFAM" id="SSF57716">
    <property type="entry name" value="Glucocorticoid receptor-like (DNA-binding domain)"/>
    <property type="match status" value="1"/>
</dbReference>
<comment type="cofactor">
    <cofactor evidence="15">
        <name>Zn(2+)</name>
        <dbReference type="ChEBI" id="CHEBI:29105"/>
    </cofactor>
    <text evidence="15">Binds 1 zinc ion per subunit.</text>
</comment>
<dbReference type="CDD" id="cd08966">
    <property type="entry name" value="EcFpg-like_N"/>
    <property type="match status" value="1"/>
</dbReference>
<dbReference type="HAMAP" id="MF_00103">
    <property type="entry name" value="Fapy_DNA_glycosyl"/>
    <property type="match status" value="1"/>
</dbReference>